<accession>A0A023BA49</accession>
<dbReference type="EMBL" id="AFNH02000316">
    <property type="protein sequence ID" value="EZG77881.1"/>
    <property type="molecule type" value="Genomic_DNA"/>
</dbReference>
<dbReference type="Proteomes" id="UP000019763">
    <property type="component" value="Unassembled WGS sequence"/>
</dbReference>
<keyword evidence="2" id="KW-1185">Reference proteome</keyword>
<comment type="caution">
    <text evidence="1">The sequence shown here is derived from an EMBL/GenBank/DDBJ whole genome shotgun (WGS) entry which is preliminary data.</text>
</comment>
<dbReference type="RefSeq" id="XP_011129481.1">
    <property type="nucleotide sequence ID" value="XM_011131179.1"/>
</dbReference>
<gene>
    <name evidence="1" type="ORF">GNI_041510</name>
</gene>
<protein>
    <submittedName>
        <fullName evidence="1">Uncharacterized protein</fullName>
    </submittedName>
</protein>
<evidence type="ECO:0000313" key="2">
    <source>
        <dbReference type="Proteomes" id="UP000019763"/>
    </source>
</evidence>
<evidence type="ECO:0000313" key="1">
    <source>
        <dbReference type="EMBL" id="EZG77881.1"/>
    </source>
</evidence>
<name>A0A023BA49_GRENI</name>
<dbReference type="AlphaFoldDB" id="A0A023BA49"/>
<proteinExistence type="predicted"/>
<sequence length="464" mass="51695">MAEYSLNETIKGYMSGWLERFGKSVAAQSSSQCIRDVINDDAFWEDELGSSALRNVKELSTAASATEADLVLAVTVGTWNRYPAFPGTAVTTLENVYPTGVCLNLAQLLLVQLITLIDLNIHELLGTSEQVTNEQCMVDKRADGKQVAGKQVAGKQVGEQIGEQAASLYQRVLSSAEHRNLLRCAVFTKLGLDPEPSLLRGRVVLLPPEIDIWRKLSEALGSGLEGATGGHFLWTETRHLLMEQVVPVVRVLGVAERQRRLRRWCLRARESFTGFEGEPIYIVRDPPGPEWDGREPNRFGPEGPGLKVNLTHYCSTQQLRHRQDQYGEVAQILDKGDGLLWTSCEPLVAKVVTLIVDTVSAALLNHAETGHGHTAEPLTPLEMDLLVTLRTEVGLEEPRTTAGPTGWNNNMYCSQLGLKPIDVELSEQLENVMNEGTQRFLSEEFQLTEELLRKYPEGHFWQRR</sequence>
<dbReference type="GeneID" id="22911603"/>
<organism evidence="1 2">
    <name type="scientific">Gregarina niphandrodes</name>
    <name type="common">Septate eugregarine</name>
    <dbReference type="NCBI Taxonomy" id="110365"/>
    <lineage>
        <taxon>Eukaryota</taxon>
        <taxon>Sar</taxon>
        <taxon>Alveolata</taxon>
        <taxon>Apicomplexa</taxon>
        <taxon>Conoidasida</taxon>
        <taxon>Gregarinasina</taxon>
        <taxon>Eugregarinorida</taxon>
        <taxon>Gregarinidae</taxon>
        <taxon>Gregarina</taxon>
    </lineage>
</organism>
<dbReference type="VEuPathDB" id="CryptoDB:GNI_041510"/>
<reference evidence="1" key="1">
    <citation type="submission" date="2013-12" db="EMBL/GenBank/DDBJ databases">
        <authorList>
            <person name="Omoto C.K."/>
            <person name="Sibley D."/>
            <person name="Venepally P."/>
            <person name="Hadjithomas M."/>
            <person name="Karamycheva S."/>
            <person name="Brunk B."/>
            <person name="Roos D."/>
            <person name="Caler E."/>
            <person name="Lorenzi H."/>
        </authorList>
    </citation>
    <scope>NUCLEOTIDE SEQUENCE</scope>
</reference>